<organism evidence="3 4">
    <name type="scientific">Enterobacter soli</name>
    <dbReference type="NCBI Taxonomy" id="885040"/>
    <lineage>
        <taxon>Bacteria</taxon>
        <taxon>Pseudomonadati</taxon>
        <taxon>Pseudomonadota</taxon>
        <taxon>Gammaproteobacteria</taxon>
        <taxon>Enterobacterales</taxon>
        <taxon>Enterobacteriaceae</taxon>
        <taxon>Enterobacter</taxon>
    </lineage>
</organism>
<dbReference type="InterPro" id="IPR050194">
    <property type="entry name" value="Glycosyltransferase_grp1"/>
</dbReference>
<proteinExistence type="predicted"/>
<dbReference type="EMBL" id="JAVDKS010000001">
    <property type="protein sequence ID" value="MDQ2254955.1"/>
    <property type="molecule type" value="Genomic_DNA"/>
</dbReference>
<dbReference type="Gene3D" id="3.40.50.2000">
    <property type="entry name" value="Glycogen Phosphorylase B"/>
    <property type="match status" value="2"/>
</dbReference>
<evidence type="ECO:0000313" key="3">
    <source>
        <dbReference type="EMBL" id="MDQ2254955.1"/>
    </source>
</evidence>
<dbReference type="GO" id="GO:0016758">
    <property type="term" value="F:hexosyltransferase activity"/>
    <property type="evidence" value="ECO:0007669"/>
    <property type="project" value="TreeGrafter"/>
</dbReference>
<keyword evidence="3" id="KW-0328">Glycosyltransferase</keyword>
<gene>
    <name evidence="3" type="primary">wcaI</name>
    <name evidence="3" type="ORF">RBJ67_02185</name>
</gene>
<name>A0AAW8H4T6_9ENTR</name>
<dbReference type="InterPro" id="IPR028098">
    <property type="entry name" value="Glyco_trans_4-like_N"/>
</dbReference>
<keyword evidence="4" id="KW-1185">Reference proteome</keyword>
<dbReference type="CDD" id="cd03794">
    <property type="entry name" value="GT4_WbuB-like"/>
    <property type="match status" value="1"/>
</dbReference>
<evidence type="ECO:0000259" key="1">
    <source>
        <dbReference type="Pfam" id="PF00534"/>
    </source>
</evidence>
<dbReference type="PANTHER" id="PTHR45947:SF3">
    <property type="entry name" value="SULFOQUINOVOSYL TRANSFERASE SQD2"/>
    <property type="match status" value="1"/>
</dbReference>
<feature type="domain" description="Glycosyl transferase family 1" evidence="1">
    <location>
        <begin position="221"/>
        <end position="388"/>
    </location>
</feature>
<dbReference type="InterPro" id="IPR023910">
    <property type="entry name" value="Colanic_acid_synth_WcaI"/>
</dbReference>
<evidence type="ECO:0000259" key="2">
    <source>
        <dbReference type="Pfam" id="PF13579"/>
    </source>
</evidence>
<dbReference type="NCBIfam" id="TIGR04007">
    <property type="entry name" value="wcaI"/>
    <property type="match status" value="1"/>
</dbReference>
<evidence type="ECO:0000313" key="4">
    <source>
        <dbReference type="Proteomes" id="UP001225042"/>
    </source>
</evidence>
<dbReference type="PANTHER" id="PTHR45947">
    <property type="entry name" value="SULFOQUINOVOSYL TRANSFERASE SQD2"/>
    <property type="match status" value="1"/>
</dbReference>
<dbReference type="Proteomes" id="UP001225042">
    <property type="component" value="Unassembled WGS sequence"/>
</dbReference>
<dbReference type="NCBIfam" id="NF007640">
    <property type="entry name" value="PRK10307.1"/>
    <property type="match status" value="1"/>
</dbReference>
<dbReference type="SUPFAM" id="SSF53756">
    <property type="entry name" value="UDP-Glycosyltransferase/glycogen phosphorylase"/>
    <property type="match status" value="1"/>
</dbReference>
<comment type="caution">
    <text evidence="3">The sequence shown here is derived from an EMBL/GenBank/DDBJ whole genome shotgun (WGS) entry which is preliminary data.</text>
</comment>
<keyword evidence="3" id="KW-0808">Transferase</keyword>
<protein>
    <submittedName>
        <fullName evidence="3">Colanic acid biosynthesis fucosyltransferase WcaI</fullName>
    </submittedName>
</protein>
<dbReference type="Pfam" id="PF13579">
    <property type="entry name" value="Glyco_trans_4_4"/>
    <property type="match status" value="1"/>
</dbReference>
<reference evidence="3 4" key="1">
    <citation type="submission" date="2023-08" db="EMBL/GenBank/DDBJ databases">
        <authorList>
            <person name="Dale J."/>
        </authorList>
    </citation>
    <scope>NUCLEOTIDE SEQUENCE [LARGE SCALE GENOMIC DNA]</scope>
    <source>
        <strain evidence="3 4">2023EL-00788</strain>
    </source>
</reference>
<feature type="domain" description="Glycosyltransferase subfamily 4-like N-terminal" evidence="2">
    <location>
        <begin position="15"/>
        <end position="204"/>
    </location>
</feature>
<dbReference type="AlphaFoldDB" id="A0AAW8H4T6"/>
<dbReference type="InterPro" id="IPR001296">
    <property type="entry name" value="Glyco_trans_1"/>
</dbReference>
<accession>A0AAW8H4T6</accession>
<sequence length="407" mass="44628">MKILVYGINYSPELTGIGKYTGEMVEWMAEQGHDVRVITAPPYYPEWQVGARYSGWRYRREQGAATVWRCPLYVPTQPSTLKRLIHLGSFALSSFFPLMAQRRWKPELIIGVVPTLFCTPGMRLLGKLSGARTLLHIQDYEVDAMLGLGMAGKGKGGKVAKLASAFERSGLHNVDYVSTISRSMMNKAQEKGVAADKVIFFPNWSEVARFRDVSEHDALALREQLGLPEDQKIILYSGNIGEKQGLESVVEAAGQLQHHALTFVIVGQGGGKARLEKMVSERGLTNVKFYPLQPYEALPALLKMGDCHLVVQKRGAADAVLPSKLTNILAVGGNAVITAEADTELGQLCDNYPGIAVCVEPESVEALVTGIEQALALPKENIVAREYAGRTLEKENVLSQFIADIRG</sequence>
<dbReference type="Pfam" id="PF00534">
    <property type="entry name" value="Glycos_transf_1"/>
    <property type="match status" value="1"/>
</dbReference>
<dbReference type="RefSeq" id="WP_279116646.1">
    <property type="nucleotide sequence ID" value="NZ_JAVDKR010000004.1"/>
</dbReference>